<dbReference type="EMBL" id="UINC01062079">
    <property type="protein sequence ID" value="SVB88332.1"/>
    <property type="molecule type" value="Genomic_DNA"/>
</dbReference>
<feature type="non-terminal residue" evidence="1">
    <location>
        <position position="83"/>
    </location>
</feature>
<proteinExistence type="predicted"/>
<dbReference type="AlphaFoldDB" id="A0A382HML6"/>
<gene>
    <name evidence="1" type="ORF">METZ01_LOCUS241186</name>
</gene>
<evidence type="ECO:0008006" key="2">
    <source>
        <dbReference type="Google" id="ProtNLM"/>
    </source>
</evidence>
<organism evidence="1">
    <name type="scientific">marine metagenome</name>
    <dbReference type="NCBI Taxonomy" id="408172"/>
    <lineage>
        <taxon>unclassified sequences</taxon>
        <taxon>metagenomes</taxon>
        <taxon>ecological metagenomes</taxon>
    </lineage>
</organism>
<accession>A0A382HML6</accession>
<name>A0A382HML6_9ZZZZ</name>
<reference evidence="1" key="1">
    <citation type="submission" date="2018-05" db="EMBL/GenBank/DDBJ databases">
        <authorList>
            <person name="Lanie J.A."/>
            <person name="Ng W.-L."/>
            <person name="Kazmierczak K.M."/>
            <person name="Andrzejewski T.M."/>
            <person name="Davidsen T.M."/>
            <person name="Wayne K.J."/>
            <person name="Tettelin H."/>
            <person name="Glass J.I."/>
            <person name="Rusch D."/>
            <person name="Podicherti R."/>
            <person name="Tsui H.-C.T."/>
            <person name="Winkler M.E."/>
        </authorList>
    </citation>
    <scope>NUCLEOTIDE SEQUENCE</scope>
</reference>
<sequence>MSDLTDNHLLSIFGFGKDNVFVGGAEGTMLHFNGEKWDSMNLNGRWAIKNIWGTAPDNLFAVATDGRILHYDGKEWSVEETEK</sequence>
<evidence type="ECO:0000313" key="1">
    <source>
        <dbReference type="EMBL" id="SVB88332.1"/>
    </source>
</evidence>
<protein>
    <recommendedName>
        <fullName evidence="2">Photosynthesis system II assembly factor Ycf48/Hcf136-like domain-containing protein</fullName>
    </recommendedName>
</protein>